<organism evidence="2 3">
    <name type="scientific">Paratrimastix pyriformis</name>
    <dbReference type="NCBI Taxonomy" id="342808"/>
    <lineage>
        <taxon>Eukaryota</taxon>
        <taxon>Metamonada</taxon>
        <taxon>Preaxostyla</taxon>
        <taxon>Paratrimastigidae</taxon>
        <taxon>Paratrimastix</taxon>
    </lineage>
</organism>
<dbReference type="EMBL" id="JAPMOS010000094">
    <property type="protein sequence ID" value="KAJ4455746.1"/>
    <property type="molecule type" value="Genomic_DNA"/>
</dbReference>
<gene>
    <name evidence="2" type="ORF">PAPYR_9240</name>
</gene>
<protein>
    <submittedName>
        <fullName evidence="2">Sporulation protein</fullName>
    </submittedName>
</protein>
<dbReference type="InterPro" id="IPR029476">
    <property type="entry name" value="DNase_NucA_NucB"/>
</dbReference>
<dbReference type="Pfam" id="PF14040">
    <property type="entry name" value="DNase_NucA_NucB"/>
    <property type="match status" value="1"/>
</dbReference>
<name>A0ABQ8UD00_9EUKA</name>
<feature type="domain" description="Deoxyribonuclease NucA/NucB" evidence="1">
    <location>
        <begin position="33"/>
        <end position="106"/>
    </location>
</feature>
<evidence type="ECO:0000313" key="3">
    <source>
        <dbReference type="Proteomes" id="UP001141327"/>
    </source>
</evidence>
<comment type="caution">
    <text evidence="2">The sequence shown here is derived from an EMBL/GenBank/DDBJ whole genome shotgun (WGS) entry which is preliminary data.</text>
</comment>
<proteinExistence type="predicted"/>
<evidence type="ECO:0000259" key="1">
    <source>
        <dbReference type="Pfam" id="PF14040"/>
    </source>
</evidence>
<accession>A0ABQ8UD00</accession>
<sequence length="113" mass="12506">MSESPTVWISMEQCPEAAEHILDAQADGHPCTCTLDRDNADARRRVALHHTPPLPGYDRDEYPPAVCEEGGEGANVRYIDPHDNRVAGSSMAHQIKKYPNGTKTQIKVARKGR</sequence>
<evidence type="ECO:0000313" key="2">
    <source>
        <dbReference type="EMBL" id="KAJ4455746.1"/>
    </source>
</evidence>
<dbReference type="Proteomes" id="UP001141327">
    <property type="component" value="Unassembled WGS sequence"/>
</dbReference>
<keyword evidence="3" id="KW-1185">Reference proteome</keyword>
<reference evidence="2" key="1">
    <citation type="journal article" date="2022" name="bioRxiv">
        <title>Genomics of Preaxostyla Flagellates Illuminates Evolutionary Transitions and the Path Towards Mitochondrial Loss.</title>
        <authorList>
            <person name="Novak L.V.F."/>
            <person name="Treitli S.C."/>
            <person name="Pyrih J."/>
            <person name="Halakuc P."/>
            <person name="Pipaliya S.V."/>
            <person name="Vacek V."/>
            <person name="Brzon O."/>
            <person name="Soukal P."/>
            <person name="Eme L."/>
            <person name="Dacks J.B."/>
            <person name="Karnkowska A."/>
            <person name="Elias M."/>
            <person name="Hampl V."/>
        </authorList>
    </citation>
    <scope>NUCLEOTIDE SEQUENCE</scope>
    <source>
        <strain evidence="2">RCP-MX</strain>
    </source>
</reference>